<dbReference type="GO" id="GO:0020037">
    <property type="term" value="F:heme binding"/>
    <property type="evidence" value="ECO:0007669"/>
    <property type="project" value="InterPro"/>
</dbReference>
<name>A0A8J2WGS6_9CRUS</name>
<dbReference type="PANTHER" id="PTHR11475">
    <property type="entry name" value="OXIDASE/PEROXIDASE"/>
    <property type="match status" value="1"/>
</dbReference>
<dbReference type="CDD" id="cd09823">
    <property type="entry name" value="peroxinectin_like"/>
    <property type="match status" value="1"/>
</dbReference>
<evidence type="ECO:0000256" key="3">
    <source>
        <dbReference type="ARBA" id="ARBA00022559"/>
    </source>
</evidence>
<dbReference type="GO" id="GO:0046872">
    <property type="term" value="F:metal ion binding"/>
    <property type="evidence" value="ECO:0007669"/>
    <property type="project" value="UniProtKB-KW"/>
</dbReference>
<keyword evidence="6" id="KW-0732">Signal</keyword>
<keyword evidence="4" id="KW-0325">Glycoprotein</keyword>
<dbReference type="SUPFAM" id="SSF48113">
    <property type="entry name" value="Heme-dependent peroxidases"/>
    <property type="match status" value="1"/>
</dbReference>
<dbReference type="PANTHER" id="PTHR11475:SF4">
    <property type="entry name" value="CHORION PEROXIDASE"/>
    <property type="match status" value="1"/>
</dbReference>
<dbReference type="GO" id="GO:0005576">
    <property type="term" value="C:extracellular region"/>
    <property type="evidence" value="ECO:0007669"/>
    <property type="project" value="UniProtKB-SubCell"/>
</dbReference>
<dbReference type="InterPro" id="IPR010255">
    <property type="entry name" value="Haem_peroxidase_sf"/>
</dbReference>
<keyword evidence="5" id="KW-0349">Heme</keyword>
<evidence type="ECO:0000256" key="1">
    <source>
        <dbReference type="ARBA" id="ARBA00004613"/>
    </source>
</evidence>
<evidence type="ECO:0000256" key="5">
    <source>
        <dbReference type="PIRSR" id="PIRSR619791-2"/>
    </source>
</evidence>
<evidence type="ECO:0000313" key="8">
    <source>
        <dbReference type="Proteomes" id="UP000789390"/>
    </source>
</evidence>
<evidence type="ECO:0000313" key="7">
    <source>
        <dbReference type="EMBL" id="CAH0106649.1"/>
    </source>
</evidence>
<comment type="caution">
    <text evidence="7">The sequence shown here is derived from an EMBL/GenBank/DDBJ whole genome shotgun (WGS) entry which is preliminary data.</text>
</comment>
<proteinExistence type="predicted"/>
<dbReference type="OrthoDB" id="823504at2759"/>
<reference evidence="7" key="1">
    <citation type="submission" date="2021-11" db="EMBL/GenBank/DDBJ databases">
        <authorList>
            <person name="Schell T."/>
        </authorList>
    </citation>
    <scope>NUCLEOTIDE SEQUENCE</scope>
    <source>
        <strain evidence="7">M5</strain>
    </source>
</reference>
<dbReference type="PRINTS" id="PR00457">
    <property type="entry name" value="ANPEROXIDASE"/>
</dbReference>
<sequence length="708" mass="79238">MKNFPICLAVLLLACLCSMLHKIDGLATPDSDEEYVPRTTEEVAKIPEAEFQEALRVGQEYVMKWEQLEAQILELDRNRSEHYGTSRADAKYNKYYSHRFTSQRHNPEAIAQSKEAAVYLVARQYLSDKLGIPAEKIGGFGQVPSFGNDGSDRQVCDFNSKFRTLDGTCNNLGVPSFGKSGTIFNRLVINPNEGYHDGVAAIRRSKLTRRPLPSARLVSTTVLDKISFSRLDVSLLTMQWGQFLDHDLTLTPTFTKSDGSAFLCCSAAQTGVNVYLPHPECLPIAIPRNDPVFNPLGNGQVTCMNFIRSTFGNNLDGTVPPMRSQINALTHWIDGSNVYGSTPTKARTLRDPTSGRGRMRTFISNLGRQMLPLGNCSTTCFDAGDSRVNEQPLLTVMHTIWLREHNRIAENLCRAVPGKTDEFYYQHARRIVIAEMQHIIYNEYLPVMIGPRMAAIVNSESGYSSTRNPAVFTEFSTAAFRMGHSQLRSFIRLFERDGTDSRESYQLSDSFDDPSRIFGANFMDNALRGLLNVPAEEVDSFFAFDITSQLFKPKGATLGLDLTAFNIQRGRDHGLPTYAKMLAFLGQPLPSNFDQLIPLIPSQVISKMKSVYESVYDIDLFIGGVTEYPMPDAVLGPTFANIFAYQFSNLRLSDRFFYNFNINQPTGFSSGQLAEIQKVSLARIICDNSDGTIANIQPKAFRTPEYVF</sequence>
<evidence type="ECO:0000256" key="2">
    <source>
        <dbReference type="ARBA" id="ARBA00022525"/>
    </source>
</evidence>
<evidence type="ECO:0008006" key="9">
    <source>
        <dbReference type="Google" id="ProtNLM"/>
    </source>
</evidence>
<comment type="subcellular location">
    <subcellularLocation>
        <location evidence="1">Secreted</location>
    </subcellularLocation>
</comment>
<keyword evidence="5" id="KW-0408">Iron</keyword>
<keyword evidence="8" id="KW-1185">Reference proteome</keyword>
<dbReference type="Proteomes" id="UP000789390">
    <property type="component" value="Unassembled WGS sequence"/>
</dbReference>
<feature type="signal peptide" evidence="6">
    <location>
        <begin position="1"/>
        <end position="25"/>
    </location>
</feature>
<gene>
    <name evidence="7" type="ORF">DGAL_LOCUS9806</name>
</gene>
<dbReference type="FunFam" id="1.10.640.10:FF:000014">
    <property type="entry name" value="Uncharacterized protein"/>
    <property type="match status" value="1"/>
</dbReference>
<dbReference type="GO" id="GO:0004601">
    <property type="term" value="F:peroxidase activity"/>
    <property type="evidence" value="ECO:0007669"/>
    <property type="project" value="UniProtKB-KW"/>
</dbReference>
<accession>A0A8J2WGS6</accession>
<dbReference type="GO" id="GO:0006979">
    <property type="term" value="P:response to oxidative stress"/>
    <property type="evidence" value="ECO:0007669"/>
    <property type="project" value="InterPro"/>
</dbReference>
<dbReference type="PROSITE" id="PS50292">
    <property type="entry name" value="PEROXIDASE_3"/>
    <property type="match status" value="1"/>
</dbReference>
<feature type="chain" id="PRO_5035204498" description="Chorion peroxidase" evidence="6">
    <location>
        <begin position="26"/>
        <end position="708"/>
    </location>
</feature>
<protein>
    <recommendedName>
        <fullName evidence="9">Chorion peroxidase</fullName>
    </recommendedName>
</protein>
<keyword evidence="3" id="KW-0560">Oxidoreductase</keyword>
<dbReference type="PROSITE" id="PS51257">
    <property type="entry name" value="PROKAR_LIPOPROTEIN"/>
    <property type="match status" value="1"/>
</dbReference>
<organism evidence="7 8">
    <name type="scientific">Daphnia galeata</name>
    <dbReference type="NCBI Taxonomy" id="27404"/>
    <lineage>
        <taxon>Eukaryota</taxon>
        <taxon>Metazoa</taxon>
        <taxon>Ecdysozoa</taxon>
        <taxon>Arthropoda</taxon>
        <taxon>Crustacea</taxon>
        <taxon>Branchiopoda</taxon>
        <taxon>Diplostraca</taxon>
        <taxon>Cladocera</taxon>
        <taxon>Anomopoda</taxon>
        <taxon>Daphniidae</taxon>
        <taxon>Daphnia</taxon>
    </lineage>
</organism>
<dbReference type="AlphaFoldDB" id="A0A8J2WGS6"/>
<evidence type="ECO:0000256" key="6">
    <source>
        <dbReference type="SAM" id="SignalP"/>
    </source>
</evidence>
<keyword evidence="2" id="KW-0964">Secreted</keyword>
<keyword evidence="3" id="KW-0575">Peroxidase</keyword>
<keyword evidence="5" id="KW-0479">Metal-binding</keyword>
<evidence type="ECO:0000256" key="4">
    <source>
        <dbReference type="ARBA" id="ARBA00023180"/>
    </source>
</evidence>
<dbReference type="InterPro" id="IPR019791">
    <property type="entry name" value="Haem_peroxidase_animal"/>
</dbReference>
<feature type="binding site" description="axial binding residue" evidence="5">
    <location>
        <position position="484"/>
    </location>
    <ligand>
        <name>heme b</name>
        <dbReference type="ChEBI" id="CHEBI:60344"/>
    </ligand>
    <ligandPart>
        <name>Fe</name>
        <dbReference type="ChEBI" id="CHEBI:18248"/>
    </ligandPart>
</feature>
<dbReference type="InterPro" id="IPR037120">
    <property type="entry name" value="Haem_peroxidase_sf_animal"/>
</dbReference>
<dbReference type="Gene3D" id="1.10.640.10">
    <property type="entry name" value="Haem peroxidase domain superfamily, animal type"/>
    <property type="match status" value="1"/>
</dbReference>
<dbReference type="EMBL" id="CAKKLH010000224">
    <property type="protein sequence ID" value="CAH0106649.1"/>
    <property type="molecule type" value="Genomic_DNA"/>
</dbReference>
<dbReference type="Pfam" id="PF03098">
    <property type="entry name" value="An_peroxidase"/>
    <property type="match status" value="1"/>
</dbReference>